<sequence length="62" mass="7511">MIPFAIDKIFVFHLFHPTSKTYGLHIQYIFTKLILYILSYLYSSSFLENSIIVYIDYFSMRF</sequence>
<evidence type="ECO:0008006" key="4">
    <source>
        <dbReference type="Google" id="ProtNLM"/>
    </source>
</evidence>
<dbReference type="Gramene" id="rna2755">
    <property type="protein sequence ID" value="RHN79059.1"/>
    <property type="gene ID" value="gene2755"/>
</dbReference>
<gene>
    <name evidence="2" type="ORF">MtrunA17_Chr1g0172791</name>
</gene>
<evidence type="ECO:0000313" key="2">
    <source>
        <dbReference type="EMBL" id="RHN79059.1"/>
    </source>
</evidence>
<evidence type="ECO:0000256" key="1">
    <source>
        <dbReference type="SAM" id="Phobius"/>
    </source>
</evidence>
<accession>A0A396JLC5</accession>
<dbReference type="AlphaFoldDB" id="A0A396JLC5"/>
<evidence type="ECO:0000313" key="3">
    <source>
        <dbReference type="Proteomes" id="UP000265566"/>
    </source>
</evidence>
<keyword evidence="1" id="KW-0472">Membrane</keyword>
<feature type="transmembrane region" description="Helical" evidence="1">
    <location>
        <begin position="33"/>
        <end position="55"/>
    </location>
</feature>
<keyword evidence="1" id="KW-0812">Transmembrane</keyword>
<proteinExistence type="predicted"/>
<organism evidence="2 3">
    <name type="scientific">Medicago truncatula</name>
    <name type="common">Barrel medic</name>
    <name type="synonym">Medicago tribuloides</name>
    <dbReference type="NCBI Taxonomy" id="3880"/>
    <lineage>
        <taxon>Eukaryota</taxon>
        <taxon>Viridiplantae</taxon>
        <taxon>Streptophyta</taxon>
        <taxon>Embryophyta</taxon>
        <taxon>Tracheophyta</taxon>
        <taxon>Spermatophyta</taxon>
        <taxon>Magnoliopsida</taxon>
        <taxon>eudicotyledons</taxon>
        <taxon>Gunneridae</taxon>
        <taxon>Pentapetalae</taxon>
        <taxon>rosids</taxon>
        <taxon>fabids</taxon>
        <taxon>Fabales</taxon>
        <taxon>Fabaceae</taxon>
        <taxon>Papilionoideae</taxon>
        <taxon>50 kb inversion clade</taxon>
        <taxon>NPAAA clade</taxon>
        <taxon>Hologalegina</taxon>
        <taxon>IRL clade</taxon>
        <taxon>Trifolieae</taxon>
        <taxon>Medicago</taxon>
    </lineage>
</organism>
<comment type="caution">
    <text evidence="2">The sequence shown here is derived from an EMBL/GenBank/DDBJ whole genome shotgun (WGS) entry which is preliminary data.</text>
</comment>
<reference evidence="3" key="1">
    <citation type="journal article" date="2018" name="Nat. Plants">
        <title>Whole-genome landscape of Medicago truncatula symbiotic genes.</title>
        <authorList>
            <person name="Pecrix Y."/>
            <person name="Staton S.E."/>
            <person name="Sallet E."/>
            <person name="Lelandais-Briere C."/>
            <person name="Moreau S."/>
            <person name="Carrere S."/>
            <person name="Blein T."/>
            <person name="Jardinaud M.F."/>
            <person name="Latrasse D."/>
            <person name="Zouine M."/>
            <person name="Zahm M."/>
            <person name="Kreplak J."/>
            <person name="Mayjonade B."/>
            <person name="Satge C."/>
            <person name="Perez M."/>
            <person name="Cauet S."/>
            <person name="Marande W."/>
            <person name="Chantry-Darmon C."/>
            <person name="Lopez-Roques C."/>
            <person name="Bouchez O."/>
            <person name="Berard A."/>
            <person name="Debelle F."/>
            <person name="Munos S."/>
            <person name="Bendahmane A."/>
            <person name="Berges H."/>
            <person name="Niebel A."/>
            <person name="Buitink J."/>
            <person name="Frugier F."/>
            <person name="Benhamed M."/>
            <person name="Crespi M."/>
            <person name="Gouzy J."/>
            <person name="Gamas P."/>
        </authorList>
    </citation>
    <scope>NUCLEOTIDE SEQUENCE [LARGE SCALE GENOMIC DNA]</scope>
    <source>
        <strain evidence="3">cv. Jemalong A17</strain>
    </source>
</reference>
<protein>
    <recommendedName>
        <fullName evidence="4">Transmembrane protein</fullName>
    </recommendedName>
</protein>
<name>A0A396JLC5_MEDTR</name>
<keyword evidence="1" id="KW-1133">Transmembrane helix</keyword>
<dbReference type="EMBL" id="PSQE01000001">
    <property type="protein sequence ID" value="RHN79059.1"/>
    <property type="molecule type" value="Genomic_DNA"/>
</dbReference>
<dbReference type="Proteomes" id="UP000265566">
    <property type="component" value="Chromosome 1"/>
</dbReference>